<protein>
    <submittedName>
        <fullName evidence="1">Uncharacterized protein</fullName>
    </submittedName>
</protein>
<dbReference type="AlphaFoldDB" id="A0A0B6Y143"/>
<dbReference type="EMBL" id="HACG01002656">
    <property type="protein sequence ID" value="CEK49521.1"/>
    <property type="molecule type" value="Transcribed_RNA"/>
</dbReference>
<gene>
    <name evidence="1" type="primary">ORF8005</name>
</gene>
<organism evidence="1">
    <name type="scientific">Arion vulgaris</name>
    <dbReference type="NCBI Taxonomy" id="1028688"/>
    <lineage>
        <taxon>Eukaryota</taxon>
        <taxon>Metazoa</taxon>
        <taxon>Spiralia</taxon>
        <taxon>Lophotrochozoa</taxon>
        <taxon>Mollusca</taxon>
        <taxon>Gastropoda</taxon>
        <taxon>Heterobranchia</taxon>
        <taxon>Euthyneura</taxon>
        <taxon>Panpulmonata</taxon>
        <taxon>Eupulmonata</taxon>
        <taxon>Stylommatophora</taxon>
        <taxon>Helicina</taxon>
        <taxon>Arionoidea</taxon>
        <taxon>Arionidae</taxon>
        <taxon>Arion</taxon>
    </lineage>
</organism>
<name>A0A0B6Y143_9EUPU</name>
<feature type="non-terminal residue" evidence="1">
    <location>
        <position position="1"/>
    </location>
</feature>
<reference evidence="1" key="1">
    <citation type="submission" date="2014-12" db="EMBL/GenBank/DDBJ databases">
        <title>Insight into the proteome of Arion vulgaris.</title>
        <authorList>
            <person name="Aradska J."/>
            <person name="Bulat T."/>
            <person name="Smidak R."/>
            <person name="Sarate P."/>
            <person name="Gangsoo J."/>
            <person name="Sialana F."/>
            <person name="Bilban M."/>
            <person name="Lubec G."/>
        </authorList>
    </citation>
    <scope>NUCLEOTIDE SEQUENCE</scope>
    <source>
        <tissue evidence="1">Skin</tissue>
    </source>
</reference>
<evidence type="ECO:0000313" key="1">
    <source>
        <dbReference type="EMBL" id="CEK49521.1"/>
    </source>
</evidence>
<sequence length="56" mass="6649">HEGDIEVFHFYIWTTQKQTSCMCSTCVQQRKTQILNPHYGQSKTTYMDMYTTSVDH</sequence>
<proteinExistence type="predicted"/>
<accession>A0A0B6Y143</accession>